<organism evidence="3 4">
    <name type="scientific">Cinnamomum micranthum f. kanehirae</name>
    <dbReference type="NCBI Taxonomy" id="337451"/>
    <lineage>
        <taxon>Eukaryota</taxon>
        <taxon>Viridiplantae</taxon>
        <taxon>Streptophyta</taxon>
        <taxon>Embryophyta</taxon>
        <taxon>Tracheophyta</taxon>
        <taxon>Spermatophyta</taxon>
        <taxon>Magnoliopsida</taxon>
        <taxon>Magnoliidae</taxon>
        <taxon>Laurales</taxon>
        <taxon>Lauraceae</taxon>
        <taxon>Cinnamomum</taxon>
    </lineage>
</organism>
<protein>
    <recommendedName>
        <fullName evidence="2">Disease resistance R13L4/SHOC-2-like LRR domain-containing protein</fullName>
    </recommendedName>
</protein>
<dbReference type="PANTHER" id="PTHR36766">
    <property type="entry name" value="PLANT BROAD-SPECTRUM MILDEW RESISTANCE PROTEIN RPW8"/>
    <property type="match status" value="1"/>
</dbReference>
<comment type="caution">
    <text evidence="3">The sequence shown here is derived from an EMBL/GenBank/DDBJ whole genome shotgun (WGS) entry which is preliminary data.</text>
</comment>
<dbReference type="Pfam" id="PF23598">
    <property type="entry name" value="LRR_14"/>
    <property type="match status" value="1"/>
</dbReference>
<evidence type="ECO:0000256" key="1">
    <source>
        <dbReference type="ARBA" id="ARBA00022737"/>
    </source>
</evidence>
<dbReference type="InterPro" id="IPR055414">
    <property type="entry name" value="LRR_R13L4/SHOC2-like"/>
</dbReference>
<proteinExistence type="predicted"/>
<dbReference type="Gene3D" id="3.80.10.10">
    <property type="entry name" value="Ribonuclease Inhibitor"/>
    <property type="match status" value="1"/>
</dbReference>
<dbReference type="EMBL" id="QPKB01000002">
    <property type="protein sequence ID" value="RWR75839.1"/>
    <property type="molecule type" value="Genomic_DNA"/>
</dbReference>
<reference evidence="3 4" key="1">
    <citation type="journal article" date="2019" name="Nat. Plants">
        <title>Stout camphor tree genome fills gaps in understanding of flowering plant genome evolution.</title>
        <authorList>
            <person name="Chaw S.M."/>
            <person name="Liu Y.C."/>
            <person name="Wu Y.W."/>
            <person name="Wang H.Y."/>
            <person name="Lin C.I."/>
            <person name="Wu C.S."/>
            <person name="Ke H.M."/>
            <person name="Chang L.Y."/>
            <person name="Hsu C.Y."/>
            <person name="Yang H.T."/>
            <person name="Sudianto E."/>
            <person name="Hsu M.H."/>
            <person name="Wu K.P."/>
            <person name="Wang L.N."/>
            <person name="Leebens-Mack J.H."/>
            <person name="Tsai I.J."/>
        </authorList>
    </citation>
    <scope>NUCLEOTIDE SEQUENCE [LARGE SCALE GENOMIC DNA]</scope>
    <source>
        <strain evidence="4">cv. Chaw 1501</strain>
        <tissue evidence="3">Young leaves</tissue>
    </source>
</reference>
<feature type="domain" description="Disease resistance R13L4/SHOC-2-like LRR" evidence="2">
    <location>
        <begin position="42"/>
        <end position="205"/>
    </location>
</feature>
<dbReference type="STRING" id="337451.A0A3S3MVX8"/>
<keyword evidence="1" id="KW-0677">Repeat</keyword>
<gene>
    <name evidence="3" type="ORF">CKAN_00424000</name>
</gene>
<evidence type="ECO:0000313" key="4">
    <source>
        <dbReference type="Proteomes" id="UP000283530"/>
    </source>
</evidence>
<name>A0A3S3MVX8_9MAGN</name>
<dbReference type="PANTHER" id="PTHR36766:SF35">
    <property type="entry name" value="DISEASE RESISTANCE PROTEIN RGA3"/>
    <property type="match status" value="1"/>
</dbReference>
<evidence type="ECO:0000259" key="2">
    <source>
        <dbReference type="Pfam" id="PF23598"/>
    </source>
</evidence>
<dbReference type="AlphaFoldDB" id="A0A3S3MVX8"/>
<accession>A0A3S3MVX8</accession>
<dbReference type="OrthoDB" id="2018467at2759"/>
<dbReference type="Proteomes" id="UP000283530">
    <property type="component" value="Unassembled WGS sequence"/>
</dbReference>
<dbReference type="SUPFAM" id="SSF52058">
    <property type="entry name" value="L domain-like"/>
    <property type="match status" value="1"/>
</dbReference>
<keyword evidence="4" id="KW-1185">Reference proteome</keyword>
<dbReference type="InterPro" id="IPR032675">
    <property type="entry name" value="LRR_dom_sf"/>
</dbReference>
<sequence length="215" mass="24495">MALQAVKDTAIEYIVQGALDAVKSCLNIGVDHIKDLNVDRGMMQSLKNQKSFESMHQQNCNQSSFADEDQIRSLNSLQDLRIWSCDKLNFSGLGLRYLSSLETLFIRNSNEFAHMAHELSFLTSLEHLHLQKCHGLKSLPEGIGNLTSLRRLFIHNCPEIASLPRELQRLSALKYLYISRCPTLEIRSTKDTGEDWDKIQHIPEISIGDNRIARD</sequence>
<evidence type="ECO:0000313" key="3">
    <source>
        <dbReference type="EMBL" id="RWR75839.1"/>
    </source>
</evidence>